<comment type="caution">
    <text evidence="2">The sequence shown here is derived from an EMBL/GenBank/DDBJ whole genome shotgun (WGS) entry which is preliminary data.</text>
</comment>
<gene>
    <name evidence="2" type="ORF">GQS65_20215</name>
</gene>
<protein>
    <submittedName>
        <fullName evidence="2">Cox cluster protein</fullName>
    </submittedName>
</protein>
<dbReference type="AlphaFoldDB" id="A0A6B0GRL8"/>
<dbReference type="InterPro" id="IPR055942">
    <property type="entry name" value="DUF7520"/>
</dbReference>
<proteinExistence type="predicted"/>
<evidence type="ECO:0000313" key="2">
    <source>
        <dbReference type="EMBL" id="MWG36781.1"/>
    </source>
</evidence>
<organism evidence="2 3">
    <name type="scientific">Halomarina oriensis</name>
    <dbReference type="NCBI Taxonomy" id="671145"/>
    <lineage>
        <taxon>Archaea</taxon>
        <taxon>Methanobacteriati</taxon>
        <taxon>Methanobacteriota</taxon>
        <taxon>Stenosarchaea group</taxon>
        <taxon>Halobacteria</taxon>
        <taxon>Halobacteriales</taxon>
        <taxon>Natronomonadaceae</taxon>
        <taxon>Halomarina</taxon>
    </lineage>
</organism>
<feature type="transmembrane region" description="Helical" evidence="1">
    <location>
        <begin position="12"/>
        <end position="36"/>
    </location>
</feature>
<reference evidence="2 3" key="1">
    <citation type="submission" date="2019-12" db="EMBL/GenBank/DDBJ databases">
        <title>Halocatena pleomorpha gen. nov. sp. nov., an extremely halophilic archaeon of family Halobacteriaceae isolated from saltpan soil.</title>
        <authorList>
            <person name="Pal Y."/>
            <person name="Verma A."/>
            <person name="Krishnamurthi S."/>
            <person name="Kumar P."/>
        </authorList>
    </citation>
    <scope>NUCLEOTIDE SEQUENCE [LARGE SCALE GENOMIC DNA]</scope>
    <source>
        <strain evidence="2 3">JCM 16495</strain>
    </source>
</reference>
<accession>A0A6B0GRL8</accession>
<dbReference type="Pfam" id="PF24364">
    <property type="entry name" value="DUF7520"/>
    <property type="match status" value="1"/>
</dbReference>
<keyword evidence="1" id="KW-0812">Transmembrane</keyword>
<evidence type="ECO:0000313" key="3">
    <source>
        <dbReference type="Proteomes" id="UP000451471"/>
    </source>
</evidence>
<evidence type="ECO:0000256" key="1">
    <source>
        <dbReference type="SAM" id="Phobius"/>
    </source>
</evidence>
<keyword evidence="1" id="KW-0472">Membrane</keyword>
<dbReference type="EMBL" id="WSZK01000040">
    <property type="protein sequence ID" value="MWG36781.1"/>
    <property type="molecule type" value="Genomic_DNA"/>
</dbReference>
<keyword evidence="1" id="KW-1133">Transmembrane helix</keyword>
<sequence length="92" mass="9997">MSSPTRQLRGRWFVLTLYVAVVSIAGLMGALIAWFRPNPEELNPQLFGVIDLPSNALGMALYGSITLAVLFGVLLGAIIFVSNRYDDNAVGR</sequence>
<keyword evidence="3" id="KW-1185">Reference proteome</keyword>
<dbReference type="RefSeq" id="WP_368280383.1">
    <property type="nucleotide sequence ID" value="NZ_WSZK01000040.1"/>
</dbReference>
<name>A0A6B0GRL8_9EURY</name>
<dbReference type="Proteomes" id="UP000451471">
    <property type="component" value="Unassembled WGS sequence"/>
</dbReference>
<feature type="transmembrane region" description="Helical" evidence="1">
    <location>
        <begin position="56"/>
        <end position="82"/>
    </location>
</feature>